<keyword evidence="11" id="KW-0482">Metalloprotease</keyword>
<accession>A0ABY4E6M3</accession>
<dbReference type="InterPro" id="IPR052348">
    <property type="entry name" value="Metallopeptidase_M50B"/>
</dbReference>
<dbReference type="GO" id="GO:0008233">
    <property type="term" value="F:peptidase activity"/>
    <property type="evidence" value="ECO:0007669"/>
    <property type="project" value="UniProtKB-KW"/>
</dbReference>
<feature type="transmembrane region" description="Helical" evidence="13">
    <location>
        <begin position="101"/>
        <end position="119"/>
    </location>
</feature>
<evidence type="ECO:0000256" key="4">
    <source>
        <dbReference type="ARBA" id="ARBA00022475"/>
    </source>
</evidence>
<feature type="transmembrane region" description="Helical" evidence="13">
    <location>
        <begin position="139"/>
        <end position="158"/>
    </location>
</feature>
<keyword evidence="7" id="KW-0479">Metal-binding</keyword>
<sequence>MGDFDWSIILLAIVPVLFALTVQAVAQVLAARHYGDTTAVQMGRLTLNPMPHIDFIGTIVLPLFSVWMFVNANLPLIIGWVKPVPINYGNMRNIRMGMRMVAASGWIANFLMLILWAVIRGITLHFGPAAAPVAQMAEIGIIVNIVLLAFGFIPLLPYAGGRFIDSFLPAKYSIPFQKTAMWSSWLILGLIVIAPKVLWLYIAPIYAFFGAIAQMITNLFL</sequence>
<evidence type="ECO:0000256" key="13">
    <source>
        <dbReference type="SAM" id="Phobius"/>
    </source>
</evidence>
<name>A0ABY4E6M3_9NEIS</name>
<evidence type="ECO:0000256" key="5">
    <source>
        <dbReference type="ARBA" id="ARBA00022670"/>
    </source>
</evidence>
<keyword evidence="15" id="KW-1185">Reference proteome</keyword>
<proteinExistence type="inferred from homology"/>
<dbReference type="Proteomes" id="UP000832011">
    <property type="component" value="Chromosome"/>
</dbReference>
<keyword evidence="5 14" id="KW-0645">Protease</keyword>
<dbReference type="InterPro" id="IPR044537">
    <property type="entry name" value="Rip2-like"/>
</dbReference>
<dbReference type="GO" id="GO:0006508">
    <property type="term" value="P:proteolysis"/>
    <property type="evidence" value="ECO:0007669"/>
    <property type="project" value="UniProtKB-KW"/>
</dbReference>
<keyword evidence="12 13" id="KW-0472">Membrane</keyword>
<feature type="transmembrane region" description="Helical" evidence="13">
    <location>
        <begin position="179"/>
        <end position="195"/>
    </location>
</feature>
<comment type="subcellular location">
    <subcellularLocation>
        <location evidence="2">Cell membrane</location>
        <topology evidence="2">Multi-pass membrane protein</topology>
    </subcellularLocation>
</comment>
<reference evidence="14 15" key="1">
    <citation type="journal article" date="2022" name="Res Sq">
        <title>Evolution of multicellular longitudinally dividing oral cavity symbionts (Neisseriaceae).</title>
        <authorList>
            <person name="Nyongesa S."/>
            <person name="Weber P."/>
            <person name="Bernet E."/>
            <person name="Pullido F."/>
            <person name="Nieckarz M."/>
            <person name="Delaby M."/>
            <person name="Nieves C."/>
            <person name="Viehboeck T."/>
            <person name="Krause N."/>
            <person name="Rivera-Millot A."/>
            <person name="Nakamura A."/>
            <person name="Vischer N."/>
            <person name="VanNieuwenhze M."/>
            <person name="Brun Y."/>
            <person name="Cava F."/>
            <person name="Bulgheresi S."/>
            <person name="Veyrier F."/>
        </authorList>
    </citation>
    <scope>NUCLEOTIDE SEQUENCE [LARGE SCALE GENOMIC DNA]</scope>
    <source>
        <strain evidence="14 15">SN4</strain>
    </source>
</reference>
<evidence type="ECO:0000256" key="7">
    <source>
        <dbReference type="ARBA" id="ARBA00022723"/>
    </source>
</evidence>
<dbReference type="PANTHER" id="PTHR35864">
    <property type="entry name" value="ZINC METALLOPROTEASE MJ0611-RELATED"/>
    <property type="match status" value="1"/>
</dbReference>
<dbReference type="CDD" id="cd06158">
    <property type="entry name" value="S2P-M50_like_1"/>
    <property type="match status" value="1"/>
</dbReference>
<evidence type="ECO:0000256" key="11">
    <source>
        <dbReference type="ARBA" id="ARBA00023049"/>
    </source>
</evidence>
<keyword evidence="9" id="KW-0862">Zinc</keyword>
<keyword evidence="10 13" id="KW-1133">Transmembrane helix</keyword>
<organism evidence="14 15">
    <name type="scientific">Vitreoscilla massiliensis</name>
    <dbReference type="NCBI Taxonomy" id="1689272"/>
    <lineage>
        <taxon>Bacteria</taxon>
        <taxon>Pseudomonadati</taxon>
        <taxon>Pseudomonadota</taxon>
        <taxon>Betaproteobacteria</taxon>
        <taxon>Neisseriales</taxon>
        <taxon>Neisseriaceae</taxon>
        <taxon>Vitreoscilla</taxon>
    </lineage>
</organism>
<comment type="similarity">
    <text evidence="3">Belongs to the peptidase M50B family.</text>
</comment>
<protein>
    <submittedName>
        <fullName evidence="14">Site-2 protease family protein</fullName>
    </submittedName>
</protein>
<evidence type="ECO:0000256" key="12">
    <source>
        <dbReference type="ARBA" id="ARBA00023136"/>
    </source>
</evidence>
<evidence type="ECO:0000256" key="8">
    <source>
        <dbReference type="ARBA" id="ARBA00022801"/>
    </source>
</evidence>
<dbReference type="PANTHER" id="PTHR35864:SF1">
    <property type="entry name" value="ZINC METALLOPROTEASE YWHC-RELATED"/>
    <property type="match status" value="1"/>
</dbReference>
<keyword evidence="6 13" id="KW-0812">Transmembrane</keyword>
<dbReference type="EMBL" id="CP091511">
    <property type="protein sequence ID" value="UOO90996.1"/>
    <property type="molecule type" value="Genomic_DNA"/>
</dbReference>
<evidence type="ECO:0000256" key="2">
    <source>
        <dbReference type="ARBA" id="ARBA00004651"/>
    </source>
</evidence>
<feature type="transmembrane region" description="Helical" evidence="13">
    <location>
        <begin position="54"/>
        <end position="81"/>
    </location>
</feature>
<gene>
    <name evidence="14" type="ORF">LVJ82_08545</name>
</gene>
<keyword evidence="8" id="KW-0378">Hydrolase</keyword>
<dbReference type="RefSeq" id="WP_058305231.1">
    <property type="nucleotide sequence ID" value="NZ_CABKVG010000006.1"/>
</dbReference>
<evidence type="ECO:0000256" key="9">
    <source>
        <dbReference type="ARBA" id="ARBA00022833"/>
    </source>
</evidence>
<evidence type="ECO:0000313" key="15">
    <source>
        <dbReference type="Proteomes" id="UP000832011"/>
    </source>
</evidence>
<evidence type="ECO:0000256" key="6">
    <source>
        <dbReference type="ARBA" id="ARBA00022692"/>
    </source>
</evidence>
<evidence type="ECO:0000313" key="14">
    <source>
        <dbReference type="EMBL" id="UOO90996.1"/>
    </source>
</evidence>
<comment type="cofactor">
    <cofactor evidence="1">
        <name>Zn(2+)</name>
        <dbReference type="ChEBI" id="CHEBI:29105"/>
    </cofactor>
</comment>
<evidence type="ECO:0000256" key="10">
    <source>
        <dbReference type="ARBA" id="ARBA00022989"/>
    </source>
</evidence>
<keyword evidence="4" id="KW-1003">Cell membrane</keyword>
<evidence type="ECO:0000256" key="3">
    <source>
        <dbReference type="ARBA" id="ARBA00007931"/>
    </source>
</evidence>
<evidence type="ECO:0000256" key="1">
    <source>
        <dbReference type="ARBA" id="ARBA00001947"/>
    </source>
</evidence>